<dbReference type="InterPro" id="IPR023885">
    <property type="entry name" value="4Fe4S-binding_SPASM_dom"/>
</dbReference>
<organism evidence="7 8">
    <name type="scientific">Geotalea uraniireducens (strain Rf4)</name>
    <name type="common">Geobacter uraniireducens</name>
    <dbReference type="NCBI Taxonomy" id="351605"/>
    <lineage>
        <taxon>Bacteria</taxon>
        <taxon>Pseudomonadati</taxon>
        <taxon>Thermodesulfobacteriota</taxon>
        <taxon>Desulfuromonadia</taxon>
        <taxon>Geobacterales</taxon>
        <taxon>Geobacteraceae</taxon>
        <taxon>Geotalea</taxon>
    </lineage>
</organism>
<comment type="cofactor">
    <cofactor evidence="1">
        <name>[4Fe-4S] cluster</name>
        <dbReference type="ChEBI" id="CHEBI:49883"/>
    </cofactor>
</comment>
<evidence type="ECO:0000256" key="1">
    <source>
        <dbReference type="ARBA" id="ARBA00001966"/>
    </source>
</evidence>
<dbReference type="Pfam" id="PF13186">
    <property type="entry name" value="SPASM"/>
    <property type="match status" value="1"/>
</dbReference>
<evidence type="ECO:0000259" key="6">
    <source>
        <dbReference type="PROSITE" id="PS51918"/>
    </source>
</evidence>
<name>A5GCH3_GEOUR</name>
<evidence type="ECO:0000313" key="8">
    <source>
        <dbReference type="Proteomes" id="UP000006695"/>
    </source>
</evidence>
<dbReference type="Proteomes" id="UP000006695">
    <property type="component" value="Chromosome"/>
</dbReference>
<evidence type="ECO:0000313" key="7">
    <source>
        <dbReference type="EMBL" id="ABQ24721.1"/>
    </source>
</evidence>
<sequence length="355" mass="40532">MSMQRIARLAYRITHSNLRELPRPYRLTYAVTNRCQARCTMCDIWRKPAENELTLAEIDALFTRANRFSWINLTGGELFQRPDISDIFLTVIQRSRDLYLLNFPTNGFQTEEIVAAVDAILKQTALPRLIVSVSLDGPRELHDRIRNLPGCWDRALGTFRQLRERRSRRFSVFLGHTLQVANLGEFDKTFAACREELGALSADDLHINLAHVSGLYYGNNTFDGTPEPAEASRLLVRINTQRRHKPFSPIAFIERRYQQLARIYLKDGTVPLTCQAAAASCFIDPTGNVFPCSGFASLLGSLSENDMDLYRIWRSPIRLHTRKQVHDDACPGCWTPCEAYQTILANLLQLKGKNR</sequence>
<accession>A5GCH3</accession>
<keyword evidence="2" id="KW-0949">S-adenosyl-L-methionine</keyword>
<dbReference type="PROSITE" id="PS51918">
    <property type="entry name" value="RADICAL_SAM"/>
    <property type="match status" value="1"/>
</dbReference>
<protein>
    <submittedName>
        <fullName evidence="7">Radical SAM domain protein</fullName>
    </submittedName>
</protein>
<dbReference type="InterPro" id="IPR013785">
    <property type="entry name" value="Aldolase_TIM"/>
</dbReference>
<dbReference type="Pfam" id="PF04055">
    <property type="entry name" value="Radical_SAM"/>
    <property type="match status" value="1"/>
</dbReference>
<dbReference type="InterPro" id="IPR007197">
    <property type="entry name" value="rSAM"/>
</dbReference>
<dbReference type="GO" id="GO:0051536">
    <property type="term" value="F:iron-sulfur cluster binding"/>
    <property type="evidence" value="ECO:0007669"/>
    <property type="project" value="UniProtKB-KW"/>
</dbReference>
<reference evidence="7 8" key="1">
    <citation type="submission" date="2007-05" db="EMBL/GenBank/DDBJ databases">
        <title>Complete sequence of Geobacter uraniireducens Rf4.</title>
        <authorList>
            <consortium name="US DOE Joint Genome Institute"/>
            <person name="Copeland A."/>
            <person name="Lucas S."/>
            <person name="Lapidus A."/>
            <person name="Barry K."/>
            <person name="Detter J.C."/>
            <person name="Glavina del Rio T."/>
            <person name="Hammon N."/>
            <person name="Israni S."/>
            <person name="Dalin E."/>
            <person name="Tice H."/>
            <person name="Pitluck S."/>
            <person name="Chertkov O."/>
            <person name="Brettin T."/>
            <person name="Bruce D."/>
            <person name="Han C."/>
            <person name="Schmutz J."/>
            <person name="Larimer F."/>
            <person name="Land M."/>
            <person name="Hauser L."/>
            <person name="Kyrpides N."/>
            <person name="Mikhailova N."/>
            <person name="Shelobolina E."/>
            <person name="Aklujkar M."/>
            <person name="Lovley D."/>
            <person name="Richardson P."/>
        </authorList>
    </citation>
    <scope>NUCLEOTIDE SEQUENCE [LARGE SCALE GENOMIC DNA]</scope>
    <source>
        <strain evidence="7 8">Rf4</strain>
    </source>
</reference>
<keyword evidence="4" id="KW-0408">Iron</keyword>
<dbReference type="EMBL" id="CP000698">
    <property type="protein sequence ID" value="ABQ24721.1"/>
    <property type="molecule type" value="Genomic_DNA"/>
</dbReference>
<dbReference type="SFLD" id="SFLDG01067">
    <property type="entry name" value="SPASM/twitch_domain_containing"/>
    <property type="match status" value="1"/>
</dbReference>
<feature type="domain" description="Radical SAM core" evidence="6">
    <location>
        <begin position="21"/>
        <end position="248"/>
    </location>
</feature>
<dbReference type="SFLD" id="SFLDS00029">
    <property type="entry name" value="Radical_SAM"/>
    <property type="match status" value="1"/>
</dbReference>
<keyword evidence="5" id="KW-0411">Iron-sulfur</keyword>
<keyword evidence="3" id="KW-0479">Metal-binding</keyword>
<evidence type="ECO:0000256" key="5">
    <source>
        <dbReference type="ARBA" id="ARBA00023014"/>
    </source>
</evidence>
<dbReference type="PANTHER" id="PTHR11228:SF7">
    <property type="entry name" value="PQQA PEPTIDE CYCLASE"/>
    <property type="match status" value="1"/>
</dbReference>
<dbReference type="AlphaFoldDB" id="A5GCH3"/>
<dbReference type="CDD" id="cd01335">
    <property type="entry name" value="Radical_SAM"/>
    <property type="match status" value="1"/>
</dbReference>
<dbReference type="RefSeq" id="WP_011937446.1">
    <property type="nucleotide sequence ID" value="NC_009483.1"/>
</dbReference>
<evidence type="ECO:0000256" key="4">
    <source>
        <dbReference type="ARBA" id="ARBA00023004"/>
    </source>
</evidence>
<dbReference type="HOGENOM" id="CLU_009273_4_5_7"/>
<dbReference type="GO" id="GO:0003824">
    <property type="term" value="F:catalytic activity"/>
    <property type="evidence" value="ECO:0007669"/>
    <property type="project" value="InterPro"/>
</dbReference>
<evidence type="ECO:0000256" key="2">
    <source>
        <dbReference type="ARBA" id="ARBA00022691"/>
    </source>
</evidence>
<dbReference type="GO" id="GO:0046872">
    <property type="term" value="F:metal ion binding"/>
    <property type="evidence" value="ECO:0007669"/>
    <property type="project" value="UniProtKB-KW"/>
</dbReference>
<evidence type="ECO:0000256" key="3">
    <source>
        <dbReference type="ARBA" id="ARBA00022723"/>
    </source>
</evidence>
<dbReference type="Gene3D" id="3.20.20.70">
    <property type="entry name" value="Aldolase class I"/>
    <property type="match status" value="1"/>
</dbReference>
<dbReference type="SUPFAM" id="SSF102114">
    <property type="entry name" value="Radical SAM enzymes"/>
    <property type="match status" value="1"/>
</dbReference>
<keyword evidence="8" id="KW-1185">Reference proteome</keyword>
<dbReference type="KEGG" id="gur:Gura_0506"/>
<dbReference type="PANTHER" id="PTHR11228">
    <property type="entry name" value="RADICAL SAM DOMAIN PROTEIN"/>
    <property type="match status" value="1"/>
</dbReference>
<dbReference type="STRING" id="351605.Gura_0506"/>
<proteinExistence type="predicted"/>
<gene>
    <name evidence="7" type="ordered locus">Gura_0506</name>
</gene>
<dbReference type="InterPro" id="IPR058240">
    <property type="entry name" value="rSAM_sf"/>
</dbReference>
<dbReference type="InterPro" id="IPR050377">
    <property type="entry name" value="Radical_SAM_PqqE_MftC-like"/>
</dbReference>